<feature type="transmembrane region" description="Helical" evidence="1">
    <location>
        <begin position="366"/>
        <end position="387"/>
    </location>
</feature>
<dbReference type="InterPro" id="IPR013783">
    <property type="entry name" value="Ig-like_fold"/>
</dbReference>
<dbReference type="SMART" id="SM00409">
    <property type="entry name" value="IG"/>
    <property type="match status" value="1"/>
</dbReference>
<proteinExistence type="predicted"/>
<dbReference type="SUPFAM" id="SSF48726">
    <property type="entry name" value="Immunoglobulin"/>
    <property type="match status" value="1"/>
</dbReference>
<gene>
    <name evidence="3" type="ORF">HOLleu_44202</name>
</gene>
<accession>A0A9Q1BB15</accession>
<dbReference type="InterPro" id="IPR003599">
    <property type="entry name" value="Ig_sub"/>
</dbReference>
<keyword evidence="1" id="KW-1133">Transmembrane helix</keyword>
<dbReference type="InterPro" id="IPR036179">
    <property type="entry name" value="Ig-like_dom_sf"/>
</dbReference>
<sequence>MIKIKTAEHELIFFSSKGPFLSRLPHIEDCIDNNEICFQTWNRQSEVLCVIQDARPAVPLSWMVRTYLEDQNVTYNFSFTNETNSFFTSRVTTRQPFTYSPFLALLVCKADAPPGLLLMNESLVLLLNEEKPLPAFEPVNIYAELRSKLEMNCSRNTIVHLVWHVKKVSEPAFKNVGVASLVNMFKSHIVDYNLSDTGSLMIINVTAQHEGVYRCISSNGFEDDVVIYEVLVFSSPHPRYLIVDGCDAGQDCALEVYPEGNLTCSVKRIRPRLRLDFRPLDDKASTFILFYDKNITVKENEDTFDISLTSKYSVNDNTKTRIPIECALIGSDMKTFNLSTKLELRINKGKTSTDETSNESSQGRRYYWIAIVVILVLVVLLLLSGGANLKGRFVTRRETAEVGYSTFRILVTCTGFKVCWGGERGLSRLL</sequence>
<keyword evidence="1" id="KW-0812">Transmembrane</keyword>
<evidence type="ECO:0000313" key="3">
    <source>
        <dbReference type="EMBL" id="KAJ8018032.1"/>
    </source>
</evidence>
<feature type="domain" description="Immunoglobulin" evidence="2">
    <location>
        <begin position="138"/>
        <end position="233"/>
    </location>
</feature>
<keyword evidence="1" id="KW-0472">Membrane</keyword>
<dbReference type="EMBL" id="JAIZAY010000706">
    <property type="protein sequence ID" value="KAJ8018032.1"/>
    <property type="molecule type" value="Genomic_DNA"/>
</dbReference>
<protein>
    <recommendedName>
        <fullName evidence="2">Immunoglobulin domain-containing protein</fullName>
    </recommendedName>
</protein>
<dbReference type="CDD" id="cd00096">
    <property type="entry name" value="Ig"/>
    <property type="match status" value="1"/>
</dbReference>
<organism evidence="3 4">
    <name type="scientific">Holothuria leucospilota</name>
    <name type="common">Black long sea cucumber</name>
    <name type="synonym">Mertensiothuria leucospilota</name>
    <dbReference type="NCBI Taxonomy" id="206669"/>
    <lineage>
        <taxon>Eukaryota</taxon>
        <taxon>Metazoa</taxon>
        <taxon>Echinodermata</taxon>
        <taxon>Eleutherozoa</taxon>
        <taxon>Echinozoa</taxon>
        <taxon>Holothuroidea</taxon>
        <taxon>Aspidochirotacea</taxon>
        <taxon>Aspidochirotida</taxon>
        <taxon>Holothuriidae</taxon>
        <taxon>Holothuria</taxon>
    </lineage>
</organism>
<evidence type="ECO:0000256" key="1">
    <source>
        <dbReference type="SAM" id="Phobius"/>
    </source>
</evidence>
<dbReference type="AlphaFoldDB" id="A0A9Q1BB15"/>
<keyword evidence="4" id="KW-1185">Reference proteome</keyword>
<evidence type="ECO:0000259" key="2">
    <source>
        <dbReference type="SMART" id="SM00409"/>
    </source>
</evidence>
<evidence type="ECO:0000313" key="4">
    <source>
        <dbReference type="Proteomes" id="UP001152320"/>
    </source>
</evidence>
<comment type="caution">
    <text evidence="3">The sequence shown here is derived from an EMBL/GenBank/DDBJ whole genome shotgun (WGS) entry which is preliminary data.</text>
</comment>
<name>A0A9Q1BB15_HOLLE</name>
<dbReference type="Proteomes" id="UP001152320">
    <property type="component" value="Unassembled WGS sequence"/>
</dbReference>
<dbReference type="Gene3D" id="2.60.40.10">
    <property type="entry name" value="Immunoglobulins"/>
    <property type="match status" value="1"/>
</dbReference>
<reference evidence="3" key="1">
    <citation type="submission" date="2021-10" db="EMBL/GenBank/DDBJ databases">
        <title>Tropical sea cucumber genome reveals ecological adaptation and Cuvierian tubules defense mechanism.</title>
        <authorList>
            <person name="Chen T."/>
        </authorList>
    </citation>
    <scope>NUCLEOTIDE SEQUENCE</scope>
    <source>
        <strain evidence="3">Nanhai2018</strain>
        <tissue evidence="3">Muscle</tissue>
    </source>
</reference>